<protein>
    <submittedName>
        <fullName evidence="1">Enoyl-CoA hydratase/carnithine racemase</fullName>
    </submittedName>
</protein>
<evidence type="ECO:0000313" key="2">
    <source>
        <dbReference type="Proteomes" id="UP000199529"/>
    </source>
</evidence>
<dbReference type="EMBL" id="FNOK01000019">
    <property type="protein sequence ID" value="SDY04902.1"/>
    <property type="molecule type" value="Genomic_DNA"/>
</dbReference>
<dbReference type="GO" id="GO:0006635">
    <property type="term" value="P:fatty acid beta-oxidation"/>
    <property type="evidence" value="ECO:0007669"/>
    <property type="project" value="TreeGrafter"/>
</dbReference>
<dbReference type="InterPro" id="IPR029045">
    <property type="entry name" value="ClpP/crotonase-like_dom_sf"/>
</dbReference>
<dbReference type="Pfam" id="PF00378">
    <property type="entry name" value="ECH_1"/>
    <property type="match status" value="1"/>
</dbReference>
<accession>A0A1H3GNJ9</accession>
<dbReference type="NCBIfam" id="NF004796">
    <property type="entry name" value="PRK06144.1"/>
    <property type="match status" value="1"/>
</dbReference>
<dbReference type="SUPFAM" id="SSF52096">
    <property type="entry name" value="ClpP/crotonase"/>
    <property type="match status" value="1"/>
</dbReference>
<dbReference type="InterPro" id="IPR001753">
    <property type="entry name" value="Enoyl-CoA_hydra/iso"/>
</dbReference>
<dbReference type="AlphaFoldDB" id="A0A1H3GNJ9"/>
<dbReference type="GO" id="GO:0003824">
    <property type="term" value="F:catalytic activity"/>
    <property type="evidence" value="ECO:0007669"/>
    <property type="project" value="UniProtKB-ARBA"/>
</dbReference>
<proteinExistence type="predicted"/>
<dbReference type="PANTHER" id="PTHR11941:SF54">
    <property type="entry name" value="ENOYL-COA HYDRATASE, MITOCHONDRIAL"/>
    <property type="match status" value="1"/>
</dbReference>
<keyword evidence="2" id="KW-1185">Reference proteome</keyword>
<organism evidence="1 2">
    <name type="scientific">Saccharopolyspora shandongensis</name>
    <dbReference type="NCBI Taxonomy" id="418495"/>
    <lineage>
        <taxon>Bacteria</taxon>
        <taxon>Bacillati</taxon>
        <taxon>Actinomycetota</taxon>
        <taxon>Actinomycetes</taxon>
        <taxon>Pseudonocardiales</taxon>
        <taxon>Pseudonocardiaceae</taxon>
        <taxon>Saccharopolyspora</taxon>
    </lineage>
</organism>
<name>A0A1H3GNJ9_9PSEU</name>
<sequence length="257" mass="27695">MSDELLVAREGAVLQVTFNRPRQRNAMSWEMYDGLVAACEAADADDGIRVLVLRGAGDEAFVAGTDIAQFTGFTSGEDGVAYEQRMEAVLERLETTRVPTVAAISGFCVGAGIALAAACDIRVSTTTGRFGVPVARTLGNCLSMNTYSLLVFHLGPARAKDMLLRARMFSADEAHAAGFVARLCEVGELEETVAGVAARLAQHAPLTMWAGKEAVRRLRLANLPDGDDLVRTVFGSEDFRNGVRAFLDKTPHRWTGR</sequence>
<dbReference type="OrthoDB" id="4608673at2"/>
<evidence type="ECO:0000313" key="1">
    <source>
        <dbReference type="EMBL" id="SDY04902.1"/>
    </source>
</evidence>
<dbReference type="STRING" id="418495.SAMN05216215_101926"/>
<dbReference type="PANTHER" id="PTHR11941">
    <property type="entry name" value="ENOYL-COA HYDRATASE-RELATED"/>
    <property type="match status" value="1"/>
</dbReference>
<gene>
    <name evidence="1" type="ORF">SAMN05216215_101926</name>
</gene>
<reference evidence="2" key="1">
    <citation type="submission" date="2016-10" db="EMBL/GenBank/DDBJ databases">
        <authorList>
            <person name="Varghese N."/>
            <person name="Submissions S."/>
        </authorList>
    </citation>
    <scope>NUCLEOTIDE SEQUENCE [LARGE SCALE GENOMIC DNA]</scope>
    <source>
        <strain evidence="2">CGMCC 4.3530</strain>
    </source>
</reference>
<dbReference type="Proteomes" id="UP000199529">
    <property type="component" value="Unassembled WGS sequence"/>
</dbReference>
<dbReference type="Gene3D" id="3.90.226.10">
    <property type="entry name" value="2-enoyl-CoA Hydratase, Chain A, domain 1"/>
    <property type="match status" value="1"/>
</dbReference>
<dbReference type="RefSeq" id="WP_093267713.1">
    <property type="nucleotide sequence ID" value="NZ_FNOK01000019.1"/>
</dbReference>
<dbReference type="CDD" id="cd06558">
    <property type="entry name" value="crotonase-like"/>
    <property type="match status" value="1"/>
</dbReference>